<feature type="transmembrane region" description="Helical" evidence="1">
    <location>
        <begin position="46"/>
        <end position="63"/>
    </location>
</feature>
<evidence type="ECO:0000256" key="1">
    <source>
        <dbReference type="SAM" id="Phobius"/>
    </source>
</evidence>
<dbReference type="Proteomes" id="UP001060771">
    <property type="component" value="Chromosome"/>
</dbReference>
<keyword evidence="1" id="KW-0472">Membrane</keyword>
<accession>A0ABN6ST25</accession>
<keyword evidence="3" id="KW-1185">Reference proteome</keyword>
<feature type="transmembrane region" description="Helical" evidence="1">
    <location>
        <begin position="435"/>
        <end position="456"/>
    </location>
</feature>
<keyword evidence="1" id="KW-1133">Transmembrane helix</keyword>
<feature type="transmembrane region" description="Helical" evidence="1">
    <location>
        <begin position="159"/>
        <end position="185"/>
    </location>
</feature>
<feature type="transmembrane region" description="Helical" evidence="1">
    <location>
        <begin position="205"/>
        <end position="223"/>
    </location>
</feature>
<reference evidence="3" key="1">
    <citation type="submission" date="2022-09" db="EMBL/GenBank/DDBJ databases">
        <title>Complete genome sequence of Vulcanisaeta souniana.</title>
        <authorList>
            <person name="Kato S."/>
            <person name="Itoh T."/>
            <person name="Ohkuma M."/>
        </authorList>
    </citation>
    <scope>NUCLEOTIDE SEQUENCE [LARGE SCALE GENOMIC DNA]</scope>
    <source>
        <strain evidence="3">JCM 11219</strain>
    </source>
</reference>
<organism evidence="2 3">
    <name type="scientific">Vulcanisaeta souniana JCM 11219</name>
    <dbReference type="NCBI Taxonomy" id="1293586"/>
    <lineage>
        <taxon>Archaea</taxon>
        <taxon>Thermoproteota</taxon>
        <taxon>Thermoprotei</taxon>
        <taxon>Thermoproteales</taxon>
        <taxon>Thermoproteaceae</taxon>
        <taxon>Vulcanisaeta</taxon>
    </lineage>
</organism>
<protein>
    <submittedName>
        <fullName evidence="2">Uncharacterized protein</fullName>
    </submittedName>
</protein>
<evidence type="ECO:0000313" key="3">
    <source>
        <dbReference type="Proteomes" id="UP001060771"/>
    </source>
</evidence>
<name>A0ABN6ST25_9CREN</name>
<keyword evidence="1" id="KW-0812">Transmembrane</keyword>
<gene>
    <name evidence="2" type="ORF">Vsou_13440</name>
</gene>
<sequence>MRHPHALIRIPLALLMVNPLGYLLATTLAGTALATLALRNRSLGDWAPFIAYTIILSLLLPLVPRSLPPPPVSQLEPVSMGISIIALTLKLIYGIASSIPGGSVLNMLDFIADVLVSIINTAWALLAIYTVGYYAWLYLPIILGVSMIMAIHDAQTALLTAYIGVALSIIAGVLAPIISVIGALAVMSVSPPLGFALVTSTPSPALVVTSQGFGFTPFIIPLYSPSLGVDQAYWLWLKMNYTYYTISTGPVTLVSARLEPVLGSITCGNATCGAYYGVSGVDLGNGTVITLVSEPSRIWLWGSGFSVNTTLVRVGNESIMGCNATVKPSHWLEPVGLKATSDLAQLASLTGVNYTLPSPTPVGYRELAINVTPGSLVINGTVRRVACLVRLYGVVNNTWVGSTPLGYSPTLASYLEYAYAIYNAIAGESGVVDRLLASLFTLITVGSLGLIAWDYFVSWLRRLLG</sequence>
<evidence type="ECO:0000313" key="2">
    <source>
        <dbReference type="EMBL" id="BDR92251.1"/>
    </source>
</evidence>
<feature type="transmembrane region" description="Helical" evidence="1">
    <location>
        <begin position="20"/>
        <end position="39"/>
    </location>
</feature>
<proteinExistence type="predicted"/>
<feature type="transmembrane region" description="Helical" evidence="1">
    <location>
        <begin position="78"/>
        <end position="96"/>
    </location>
</feature>
<dbReference type="EMBL" id="AP026830">
    <property type="protein sequence ID" value="BDR92251.1"/>
    <property type="molecule type" value="Genomic_DNA"/>
</dbReference>